<feature type="region of interest" description="Disordered" evidence="2">
    <location>
        <begin position="510"/>
        <end position="576"/>
    </location>
</feature>
<organism evidence="4 5">
    <name type="scientific">Rehmannia glutinosa</name>
    <name type="common">Chinese foxglove</name>
    <dbReference type="NCBI Taxonomy" id="99300"/>
    <lineage>
        <taxon>Eukaryota</taxon>
        <taxon>Viridiplantae</taxon>
        <taxon>Streptophyta</taxon>
        <taxon>Embryophyta</taxon>
        <taxon>Tracheophyta</taxon>
        <taxon>Spermatophyta</taxon>
        <taxon>Magnoliopsida</taxon>
        <taxon>eudicotyledons</taxon>
        <taxon>Gunneridae</taxon>
        <taxon>Pentapetalae</taxon>
        <taxon>asterids</taxon>
        <taxon>lamiids</taxon>
        <taxon>Lamiales</taxon>
        <taxon>Orobanchaceae</taxon>
        <taxon>Rehmannieae</taxon>
        <taxon>Rehmannia</taxon>
    </lineage>
</organism>
<name>A0ABR0VE10_REHGL</name>
<dbReference type="PROSITE" id="PS50102">
    <property type="entry name" value="RRM"/>
    <property type="match status" value="1"/>
</dbReference>
<dbReference type="PANTHER" id="PTHR34427:SF5">
    <property type="entry name" value="DUF4283 DOMAIN-CONTAINING PROTEIN"/>
    <property type="match status" value="1"/>
</dbReference>
<dbReference type="SUPFAM" id="SSF54928">
    <property type="entry name" value="RNA-binding domain, RBD"/>
    <property type="match status" value="1"/>
</dbReference>
<protein>
    <recommendedName>
        <fullName evidence="3">RRM domain-containing protein</fullName>
    </recommendedName>
</protein>
<keyword evidence="5" id="KW-1185">Reference proteome</keyword>
<feature type="domain" description="RRM" evidence="3">
    <location>
        <begin position="30"/>
        <end position="107"/>
    </location>
</feature>
<gene>
    <name evidence="4" type="ORF">DH2020_032919</name>
</gene>
<dbReference type="PANTHER" id="PTHR34427">
    <property type="entry name" value="DUF4283 DOMAIN PROTEIN"/>
    <property type="match status" value="1"/>
</dbReference>
<evidence type="ECO:0000259" key="3">
    <source>
        <dbReference type="PROSITE" id="PS50102"/>
    </source>
</evidence>
<evidence type="ECO:0000313" key="5">
    <source>
        <dbReference type="Proteomes" id="UP001318860"/>
    </source>
</evidence>
<feature type="compositionally biased region" description="Basic and acidic residues" evidence="2">
    <location>
        <begin position="453"/>
        <end position="463"/>
    </location>
</feature>
<feature type="compositionally biased region" description="Polar residues" evidence="2">
    <location>
        <begin position="477"/>
        <end position="487"/>
    </location>
</feature>
<dbReference type="Gene3D" id="3.30.70.330">
    <property type="match status" value="1"/>
</dbReference>
<dbReference type="InterPro" id="IPR012677">
    <property type="entry name" value="Nucleotide-bd_a/b_plait_sf"/>
</dbReference>
<feature type="compositionally biased region" description="Basic and acidic residues" evidence="2">
    <location>
        <begin position="561"/>
        <end position="571"/>
    </location>
</feature>
<keyword evidence="1" id="KW-0694">RNA-binding</keyword>
<dbReference type="Proteomes" id="UP001318860">
    <property type="component" value="Unassembled WGS sequence"/>
</dbReference>
<evidence type="ECO:0000313" key="4">
    <source>
        <dbReference type="EMBL" id="KAK6133348.1"/>
    </source>
</evidence>
<feature type="compositionally biased region" description="Basic residues" evidence="2">
    <location>
        <begin position="528"/>
        <end position="540"/>
    </location>
</feature>
<proteinExistence type="predicted"/>
<dbReference type="CDD" id="cd00590">
    <property type="entry name" value="RRM_SF"/>
    <property type="match status" value="1"/>
</dbReference>
<comment type="caution">
    <text evidence="4">The sequence shown here is derived from an EMBL/GenBank/DDBJ whole genome shotgun (WGS) entry which is preliminary data.</text>
</comment>
<feature type="region of interest" description="Disordered" evidence="2">
    <location>
        <begin position="449"/>
        <end position="487"/>
    </location>
</feature>
<evidence type="ECO:0000256" key="2">
    <source>
        <dbReference type="SAM" id="MobiDB-lite"/>
    </source>
</evidence>
<dbReference type="InterPro" id="IPR000504">
    <property type="entry name" value="RRM_dom"/>
</dbReference>
<dbReference type="SMART" id="SM00360">
    <property type="entry name" value="RRM"/>
    <property type="match status" value="1"/>
</dbReference>
<evidence type="ECO:0000256" key="1">
    <source>
        <dbReference type="PROSITE-ProRule" id="PRU00176"/>
    </source>
</evidence>
<sequence length="657" mass="76612">MSMRGREESGRQRYKQDRRYQARQGYIKSQTFFVTNFPGDWNQRDLWELFQRYGKVWDVFIPNKRSRNGGRFGFVRFVGVDNAKSLEATLDQIWIGSYKLRVNIPRFSKWTGSTSGEALIQREYKIKPEQASRRSIRSFKEVLLENGFNIKNEKIKEHQNSTEEGADFVWTTHEEETKWLQGCFLGKMHDLTEWKSFQAELWRRGYHSVNIKPMGGGWVLIQANATVEKLQSLSFEWDWVKEWIQQLKPWSNDSVIKERFVWLICEGLPPHVWSEKYFAELTSRIGSFIRLDESTKQKKRLDFGRVLVSTENFANISMLFKIKINNRMFNVRIFEEPVCLCNTEHGRRDREFQPELTAANFGCSDYDSESSFGQSGFSEFVPETIIEQSAAFFKIGGNLNSEHTDGVESREDAPKALKFVENCPLQINSGAHNNLEMTEAAHNLSDNITKTCQDPKKHSEPKSPIRILSKPKVPSCPKTQQLNSRSPISLIDKHQVVNLISQTTPRVFNNNQINTQNEGKLKKENKPKAKKKGIRRKNSKILRERWRTFSAEMMSDEEDDGKNQKETREETNQVSVRSFSITDSDIRFCNEKWMKEQYEKEAKETWDLGKKLGVEGQGNEDEIVRKLMEMEQRDVQINRETTRGGEGKRVQNDNIVI</sequence>
<dbReference type="Pfam" id="PF00076">
    <property type="entry name" value="RRM_1"/>
    <property type="match status" value="1"/>
</dbReference>
<accession>A0ABR0VE10</accession>
<reference evidence="4 5" key="1">
    <citation type="journal article" date="2021" name="Comput. Struct. Biotechnol. J.">
        <title>De novo genome assembly of the potent medicinal plant Rehmannia glutinosa using nanopore technology.</title>
        <authorList>
            <person name="Ma L."/>
            <person name="Dong C."/>
            <person name="Song C."/>
            <person name="Wang X."/>
            <person name="Zheng X."/>
            <person name="Niu Y."/>
            <person name="Chen S."/>
            <person name="Feng W."/>
        </authorList>
    </citation>
    <scope>NUCLEOTIDE SEQUENCE [LARGE SCALE GENOMIC DNA]</scope>
    <source>
        <strain evidence="4">DH-2019</strain>
    </source>
</reference>
<dbReference type="InterPro" id="IPR035979">
    <property type="entry name" value="RBD_domain_sf"/>
</dbReference>
<dbReference type="EMBL" id="JABTTQ020001221">
    <property type="protein sequence ID" value="KAK6133348.1"/>
    <property type="molecule type" value="Genomic_DNA"/>
</dbReference>